<gene>
    <name evidence="4" type="ORF">WJX84_006150</name>
</gene>
<evidence type="ECO:0000313" key="4">
    <source>
        <dbReference type="EMBL" id="KAK9864702.1"/>
    </source>
</evidence>
<dbReference type="Proteomes" id="UP001485043">
    <property type="component" value="Unassembled WGS sequence"/>
</dbReference>
<accession>A0AAW1T4I9</accession>
<dbReference type="InterPro" id="IPR001623">
    <property type="entry name" value="DnaJ_domain"/>
</dbReference>
<organism evidence="4 5">
    <name type="scientific">Apatococcus fuscideae</name>
    <dbReference type="NCBI Taxonomy" id="2026836"/>
    <lineage>
        <taxon>Eukaryota</taxon>
        <taxon>Viridiplantae</taxon>
        <taxon>Chlorophyta</taxon>
        <taxon>core chlorophytes</taxon>
        <taxon>Trebouxiophyceae</taxon>
        <taxon>Chlorellales</taxon>
        <taxon>Chlorellaceae</taxon>
        <taxon>Apatococcus</taxon>
    </lineage>
</organism>
<proteinExistence type="predicted"/>
<dbReference type="PROSITE" id="PS00636">
    <property type="entry name" value="DNAJ_1"/>
    <property type="match status" value="1"/>
</dbReference>
<evidence type="ECO:0000256" key="2">
    <source>
        <dbReference type="SAM" id="MobiDB-lite"/>
    </source>
</evidence>
<sequence length="245" mass="27009">MEAANERLQQENEELKARQAAAEERSRKAEARQQADVYKQAGNKAFQQQRYDAAVEAYSRALETTTGDAAFEAVVLCNRAAAQLGAGRCVDAVADCFQAVDLDPSYAKARQRRADAYVAMGDFSSAAQDLSMLAEGGVMEARDRLPEVQARAQSGSQVNHYMVLGVRQEAHPMDVRQAYRQLALRFHPDKAISPAQKAAADALFKLIAQAYSVLSDADRRTAYDASMLRLKYRSRFGSSFGRPAF</sequence>
<feature type="region of interest" description="Disordered" evidence="2">
    <location>
        <begin position="1"/>
        <end position="35"/>
    </location>
</feature>
<dbReference type="PROSITE" id="PS50005">
    <property type="entry name" value="TPR"/>
    <property type="match status" value="1"/>
</dbReference>
<protein>
    <recommendedName>
        <fullName evidence="3">J domain-containing protein</fullName>
    </recommendedName>
</protein>
<dbReference type="InterPro" id="IPR011990">
    <property type="entry name" value="TPR-like_helical_dom_sf"/>
</dbReference>
<dbReference type="PANTHER" id="PTHR44200:SF1">
    <property type="entry name" value="DNAJ HOMOLOG SUBFAMILY C MEMBER 7"/>
    <property type="match status" value="1"/>
</dbReference>
<dbReference type="SUPFAM" id="SSF48452">
    <property type="entry name" value="TPR-like"/>
    <property type="match status" value="1"/>
</dbReference>
<dbReference type="EMBL" id="JALJOV010000323">
    <property type="protein sequence ID" value="KAK9864702.1"/>
    <property type="molecule type" value="Genomic_DNA"/>
</dbReference>
<evidence type="ECO:0000313" key="5">
    <source>
        <dbReference type="Proteomes" id="UP001485043"/>
    </source>
</evidence>
<dbReference type="SMART" id="SM00028">
    <property type="entry name" value="TPR"/>
    <property type="match status" value="2"/>
</dbReference>
<dbReference type="InterPro" id="IPR019734">
    <property type="entry name" value="TPR_rpt"/>
</dbReference>
<dbReference type="PROSITE" id="PS50076">
    <property type="entry name" value="DNAJ_2"/>
    <property type="match status" value="1"/>
</dbReference>
<dbReference type="Gene3D" id="1.25.40.10">
    <property type="entry name" value="Tetratricopeptide repeat domain"/>
    <property type="match status" value="1"/>
</dbReference>
<keyword evidence="5" id="KW-1185">Reference proteome</keyword>
<dbReference type="AlphaFoldDB" id="A0AAW1T4I9"/>
<dbReference type="Pfam" id="PF00226">
    <property type="entry name" value="DnaJ"/>
    <property type="match status" value="1"/>
</dbReference>
<dbReference type="PRINTS" id="PR00625">
    <property type="entry name" value="JDOMAIN"/>
</dbReference>
<dbReference type="SUPFAM" id="SSF46565">
    <property type="entry name" value="Chaperone J-domain"/>
    <property type="match status" value="1"/>
</dbReference>
<dbReference type="Gene3D" id="1.10.287.110">
    <property type="entry name" value="DnaJ domain"/>
    <property type="match status" value="1"/>
</dbReference>
<feature type="compositionally biased region" description="Basic and acidic residues" evidence="2">
    <location>
        <begin position="1"/>
        <end position="33"/>
    </location>
</feature>
<comment type="caution">
    <text evidence="4">The sequence shown here is derived from an EMBL/GenBank/DDBJ whole genome shotgun (WGS) entry which is preliminary data.</text>
</comment>
<dbReference type="CDD" id="cd06257">
    <property type="entry name" value="DnaJ"/>
    <property type="match status" value="1"/>
</dbReference>
<dbReference type="InterPro" id="IPR018253">
    <property type="entry name" value="DnaJ_domain_CS"/>
</dbReference>
<dbReference type="InterPro" id="IPR052758">
    <property type="entry name" value="SRC_co-chaperone"/>
</dbReference>
<feature type="domain" description="J" evidence="3">
    <location>
        <begin position="159"/>
        <end position="227"/>
    </location>
</feature>
<dbReference type="SMART" id="SM00271">
    <property type="entry name" value="DnaJ"/>
    <property type="match status" value="1"/>
</dbReference>
<reference evidence="4 5" key="1">
    <citation type="journal article" date="2024" name="Nat. Commun.">
        <title>Phylogenomics reveals the evolutionary origins of lichenization in chlorophyte algae.</title>
        <authorList>
            <person name="Puginier C."/>
            <person name="Libourel C."/>
            <person name="Otte J."/>
            <person name="Skaloud P."/>
            <person name="Haon M."/>
            <person name="Grisel S."/>
            <person name="Petersen M."/>
            <person name="Berrin J.G."/>
            <person name="Delaux P.M."/>
            <person name="Dal Grande F."/>
            <person name="Keller J."/>
        </authorList>
    </citation>
    <scope>NUCLEOTIDE SEQUENCE [LARGE SCALE GENOMIC DNA]</scope>
    <source>
        <strain evidence="4 5">SAG 2523</strain>
    </source>
</reference>
<dbReference type="InterPro" id="IPR036869">
    <property type="entry name" value="J_dom_sf"/>
</dbReference>
<dbReference type="PANTHER" id="PTHR44200">
    <property type="entry name" value="DNAJ HOMOLOG SUBFAMILY C MEMBER 7"/>
    <property type="match status" value="1"/>
</dbReference>
<evidence type="ECO:0000259" key="3">
    <source>
        <dbReference type="PROSITE" id="PS50076"/>
    </source>
</evidence>
<evidence type="ECO:0000256" key="1">
    <source>
        <dbReference type="PROSITE-ProRule" id="PRU00339"/>
    </source>
</evidence>
<feature type="repeat" description="TPR" evidence="1">
    <location>
        <begin position="35"/>
        <end position="68"/>
    </location>
</feature>
<name>A0AAW1T4I9_9CHLO</name>
<keyword evidence="1" id="KW-0802">TPR repeat</keyword>